<accession>A0A7W7LZM5</accession>
<organism evidence="1 2">
    <name type="scientific">Streptomyces griseomycini</name>
    <dbReference type="NCBI Taxonomy" id="66895"/>
    <lineage>
        <taxon>Bacteria</taxon>
        <taxon>Bacillati</taxon>
        <taxon>Actinomycetota</taxon>
        <taxon>Actinomycetes</taxon>
        <taxon>Kitasatosporales</taxon>
        <taxon>Streptomycetaceae</taxon>
        <taxon>Streptomyces</taxon>
    </lineage>
</organism>
<protein>
    <submittedName>
        <fullName evidence="1">Uncharacterized protein</fullName>
    </submittedName>
</protein>
<sequence>MAGLPGAFQSITFAAWRDRLPGQNRASDRYYVTLAELLVRLGSFGLGLTWKVRIDGARLVTRLAEIEKASSGTGIGTLELLALVAPDLQFVDADFAGYADHELKVVLREFDSTSWDLCTADASVVREIRQHFPDAVPTPEDVLREIPWPANRREI</sequence>
<gene>
    <name evidence="1" type="ORF">FHS37_003485</name>
</gene>
<dbReference type="Proteomes" id="UP000579523">
    <property type="component" value="Unassembled WGS sequence"/>
</dbReference>
<dbReference type="AlphaFoldDB" id="A0A7W7LZM5"/>
<evidence type="ECO:0000313" key="2">
    <source>
        <dbReference type="Proteomes" id="UP000579523"/>
    </source>
</evidence>
<dbReference type="EMBL" id="JACHJI010000005">
    <property type="protein sequence ID" value="MBB4899425.1"/>
    <property type="molecule type" value="Genomic_DNA"/>
</dbReference>
<comment type="caution">
    <text evidence="1">The sequence shown here is derived from an EMBL/GenBank/DDBJ whole genome shotgun (WGS) entry which is preliminary data.</text>
</comment>
<proteinExistence type="predicted"/>
<reference evidence="1 2" key="1">
    <citation type="submission" date="2020-08" db="EMBL/GenBank/DDBJ databases">
        <title>Genomic Encyclopedia of Type Strains, Phase III (KMG-III): the genomes of soil and plant-associated and newly described type strains.</title>
        <authorList>
            <person name="Whitman W."/>
        </authorList>
    </citation>
    <scope>NUCLEOTIDE SEQUENCE [LARGE SCALE GENOMIC DNA]</scope>
    <source>
        <strain evidence="1 2">CECT 3273</strain>
    </source>
</reference>
<evidence type="ECO:0000313" key="1">
    <source>
        <dbReference type="EMBL" id="MBB4899425.1"/>
    </source>
</evidence>
<dbReference type="RefSeq" id="WP_184822012.1">
    <property type="nucleotide sequence ID" value="NZ_BMTK01000014.1"/>
</dbReference>
<keyword evidence="2" id="KW-1185">Reference proteome</keyword>
<name>A0A7W7LZM5_9ACTN</name>